<protein>
    <recommendedName>
        <fullName evidence="10">TonB-dependent receptor-like beta-barrel domain-containing protein</fullName>
    </recommendedName>
</protein>
<name>A0ABX0XBG5_9BACT</name>
<evidence type="ECO:0000256" key="7">
    <source>
        <dbReference type="ARBA" id="ARBA00023136"/>
    </source>
</evidence>
<dbReference type="PANTHER" id="PTHR30069:SF29">
    <property type="entry name" value="HEMOGLOBIN AND HEMOGLOBIN-HAPTOGLOBIN-BINDING PROTEIN 1-RELATED"/>
    <property type="match status" value="1"/>
</dbReference>
<keyword evidence="6" id="KW-0798">TonB box</keyword>
<dbReference type="RefSeq" id="WP_168037314.1">
    <property type="nucleotide sequence ID" value="NZ_JAATJH010000003.1"/>
</dbReference>
<evidence type="ECO:0000256" key="9">
    <source>
        <dbReference type="ARBA" id="ARBA00023237"/>
    </source>
</evidence>
<keyword evidence="5" id="KW-0732">Signal</keyword>
<keyword evidence="12" id="KW-1185">Reference proteome</keyword>
<evidence type="ECO:0000256" key="5">
    <source>
        <dbReference type="ARBA" id="ARBA00022729"/>
    </source>
</evidence>
<sequence>MLRTESIDLDWNHPDLGSLSGKLGAQWLKKANDNQPGTNTVPFIPNYDEQRLGVYLIESLTVGKGVLEAGIRFDLLESDITGREPDNTIYRNKILYRNVSGTVGWQHPIGQHATFRTNLGTAWRAPDVAELYRFGQHAFFLEYGLWRYTVNEESDFISTSQGILDQTDREVPSEKGYKWINTYSLGKEKFQLELTGYVNYVDNFIYSKPAGITGTPRGSFVFFVYDQTDALLWGLDLNTRWTHSPRVTSEAKGSFLWSKQLSPADFFAAQPPPQLAYGINYRPKILGLAEAEIGIDFDYTFR</sequence>
<evidence type="ECO:0000256" key="6">
    <source>
        <dbReference type="ARBA" id="ARBA00023077"/>
    </source>
</evidence>
<keyword evidence="8" id="KW-0675">Receptor</keyword>
<dbReference type="Pfam" id="PF00593">
    <property type="entry name" value="TonB_dep_Rec_b-barrel"/>
    <property type="match status" value="1"/>
</dbReference>
<dbReference type="EMBL" id="JAATJH010000003">
    <property type="protein sequence ID" value="NJC26542.1"/>
    <property type="molecule type" value="Genomic_DNA"/>
</dbReference>
<comment type="caution">
    <text evidence="11">The sequence shown here is derived from an EMBL/GenBank/DDBJ whole genome shotgun (WGS) entry which is preliminary data.</text>
</comment>
<dbReference type="InterPro" id="IPR000531">
    <property type="entry name" value="Beta-barrel_TonB"/>
</dbReference>
<evidence type="ECO:0000259" key="10">
    <source>
        <dbReference type="Pfam" id="PF00593"/>
    </source>
</evidence>
<evidence type="ECO:0000313" key="11">
    <source>
        <dbReference type="EMBL" id="NJC26542.1"/>
    </source>
</evidence>
<keyword evidence="4" id="KW-0812">Transmembrane</keyword>
<organism evidence="11 12">
    <name type="scientific">Neolewinella antarctica</name>
    <dbReference type="NCBI Taxonomy" id="442734"/>
    <lineage>
        <taxon>Bacteria</taxon>
        <taxon>Pseudomonadati</taxon>
        <taxon>Bacteroidota</taxon>
        <taxon>Saprospiria</taxon>
        <taxon>Saprospirales</taxon>
        <taxon>Lewinellaceae</taxon>
        <taxon>Neolewinella</taxon>
    </lineage>
</organism>
<evidence type="ECO:0000313" key="12">
    <source>
        <dbReference type="Proteomes" id="UP000770785"/>
    </source>
</evidence>
<reference evidence="11 12" key="1">
    <citation type="submission" date="2020-03" db="EMBL/GenBank/DDBJ databases">
        <title>Genomic Encyclopedia of Type Strains, Phase IV (KMG-IV): sequencing the most valuable type-strain genomes for metagenomic binning, comparative biology and taxonomic classification.</title>
        <authorList>
            <person name="Goeker M."/>
        </authorList>
    </citation>
    <scope>NUCLEOTIDE SEQUENCE [LARGE SCALE GENOMIC DNA]</scope>
    <source>
        <strain evidence="11 12">DSM 105096</strain>
    </source>
</reference>
<dbReference type="InterPro" id="IPR039426">
    <property type="entry name" value="TonB-dep_rcpt-like"/>
</dbReference>
<feature type="domain" description="TonB-dependent receptor-like beta-barrel" evidence="10">
    <location>
        <begin position="17"/>
        <end position="259"/>
    </location>
</feature>
<evidence type="ECO:0000256" key="3">
    <source>
        <dbReference type="ARBA" id="ARBA00022452"/>
    </source>
</evidence>
<keyword evidence="9" id="KW-0998">Cell outer membrane</keyword>
<dbReference type="PANTHER" id="PTHR30069">
    <property type="entry name" value="TONB-DEPENDENT OUTER MEMBRANE RECEPTOR"/>
    <property type="match status" value="1"/>
</dbReference>
<keyword evidence="7" id="KW-0472">Membrane</keyword>
<comment type="subcellular location">
    <subcellularLocation>
        <location evidence="1">Cell outer membrane</location>
        <topology evidence="1">Multi-pass membrane protein</topology>
    </subcellularLocation>
</comment>
<evidence type="ECO:0000256" key="8">
    <source>
        <dbReference type="ARBA" id="ARBA00023170"/>
    </source>
</evidence>
<dbReference type="Gene3D" id="2.40.170.20">
    <property type="entry name" value="TonB-dependent receptor, beta-barrel domain"/>
    <property type="match status" value="1"/>
</dbReference>
<keyword evidence="2" id="KW-0813">Transport</keyword>
<evidence type="ECO:0000256" key="1">
    <source>
        <dbReference type="ARBA" id="ARBA00004571"/>
    </source>
</evidence>
<proteinExistence type="predicted"/>
<evidence type="ECO:0000256" key="4">
    <source>
        <dbReference type="ARBA" id="ARBA00022692"/>
    </source>
</evidence>
<dbReference type="SUPFAM" id="SSF56935">
    <property type="entry name" value="Porins"/>
    <property type="match status" value="1"/>
</dbReference>
<evidence type="ECO:0000256" key="2">
    <source>
        <dbReference type="ARBA" id="ARBA00022448"/>
    </source>
</evidence>
<accession>A0ABX0XBG5</accession>
<dbReference type="InterPro" id="IPR036942">
    <property type="entry name" value="Beta-barrel_TonB_sf"/>
</dbReference>
<dbReference type="Proteomes" id="UP000770785">
    <property type="component" value="Unassembled WGS sequence"/>
</dbReference>
<keyword evidence="3" id="KW-1134">Transmembrane beta strand</keyword>
<gene>
    <name evidence="11" type="ORF">GGR27_002052</name>
</gene>